<evidence type="ECO:0000313" key="2">
    <source>
        <dbReference type="EMBL" id="HHO74379.1"/>
    </source>
</evidence>
<dbReference type="Pfam" id="PF07396">
    <property type="entry name" value="Porin_O_P"/>
    <property type="match status" value="1"/>
</dbReference>
<name>A0A7C5T1M6_9AQUI</name>
<dbReference type="InterPro" id="IPR010870">
    <property type="entry name" value="Porin_O/P"/>
</dbReference>
<feature type="signal peptide" evidence="1">
    <location>
        <begin position="1"/>
        <end position="21"/>
    </location>
</feature>
<keyword evidence="1" id="KW-0732">Signal</keyword>
<organism evidence="2">
    <name type="scientific">Thermocrinis ruber</name>
    <dbReference type="NCBI Taxonomy" id="75906"/>
    <lineage>
        <taxon>Bacteria</taxon>
        <taxon>Pseudomonadati</taxon>
        <taxon>Aquificota</taxon>
        <taxon>Aquificia</taxon>
        <taxon>Aquificales</taxon>
        <taxon>Aquificaceae</taxon>
        <taxon>Thermocrinis</taxon>
    </lineage>
</organism>
<feature type="chain" id="PRO_5028065443" description="Porin" evidence="1">
    <location>
        <begin position="22"/>
        <end position="427"/>
    </location>
</feature>
<accession>A0A7C5T1M6</accession>
<dbReference type="EMBL" id="DSAC01000089">
    <property type="protein sequence ID" value="HHO74379.1"/>
    <property type="molecule type" value="Genomic_DNA"/>
</dbReference>
<proteinExistence type="predicted"/>
<comment type="caution">
    <text evidence="2">The sequence shown here is derived from an EMBL/GenBank/DDBJ whole genome shotgun (WGS) entry which is preliminary data.</text>
</comment>
<evidence type="ECO:0008006" key="3">
    <source>
        <dbReference type="Google" id="ProtNLM"/>
    </source>
</evidence>
<evidence type="ECO:0000256" key="1">
    <source>
        <dbReference type="SAM" id="SignalP"/>
    </source>
</evidence>
<dbReference type="SUPFAM" id="SSF56935">
    <property type="entry name" value="Porins"/>
    <property type="match status" value="1"/>
</dbReference>
<dbReference type="InterPro" id="IPR023614">
    <property type="entry name" value="Porin_dom_sf"/>
</dbReference>
<gene>
    <name evidence="2" type="ORF">ENN04_07100</name>
</gene>
<protein>
    <recommendedName>
        <fullName evidence="3">Porin</fullName>
    </recommendedName>
</protein>
<sequence>MRKSLLAMAALMGVATLPAHAWRVNIDKEAYADIFFGAQIRGAYEGKRTSGTNTSTDHSATNFYAQLVSIGASGHVNKLVYFGILAESLSPGLRKEFVVRDAFVGLKFADEFMVQAGAMRIPFSRITLTSSYNLLIPTQDNKDIYNVGLSIDPIDALSVRGDAGERNRDAGIVVWGNVADGMLKYYVGVSDGRYDRRTGPFGKNNKDNLAYTIRLQFTPTMLGFKGETGYSLADTYLGKQNVLTFGVAYRAVKAQTTGLSALGPGYKDYSKTAKLWTVDMLYEQKFGDIVPNLQVGYIQAKDVTYGYNGNPPTCPANNVCYGKATQIYAQGQLLYDQVVGFGKPALAIRWEQNKNKDFRQFNTNNGTTSIVTGEPKNTRVGVFVNYYIKGQDAKISFGVDNVNRNSDSKGRYGKNFTDVSLYLQTRF</sequence>
<reference evidence="2" key="1">
    <citation type="journal article" date="2020" name="mSystems">
        <title>Genome- and Community-Level Interaction Insights into Carbon Utilization and Element Cycling Functions of Hydrothermarchaeota in Hydrothermal Sediment.</title>
        <authorList>
            <person name="Zhou Z."/>
            <person name="Liu Y."/>
            <person name="Xu W."/>
            <person name="Pan J."/>
            <person name="Luo Z.H."/>
            <person name="Li M."/>
        </authorList>
    </citation>
    <scope>NUCLEOTIDE SEQUENCE [LARGE SCALE GENOMIC DNA]</scope>
    <source>
        <strain evidence="2">SpSt-114</strain>
    </source>
</reference>
<dbReference type="AlphaFoldDB" id="A0A7C5T1M6"/>
<dbReference type="Gene3D" id="2.40.160.10">
    <property type="entry name" value="Porin"/>
    <property type="match status" value="1"/>
</dbReference>